<feature type="transmembrane region" description="Helical" evidence="8">
    <location>
        <begin position="93"/>
        <end position="110"/>
    </location>
</feature>
<evidence type="ECO:0000256" key="3">
    <source>
        <dbReference type="ARBA" id="ARBA00022475"/>
    </source>
</evidence>
<evidence type="ECO:0000256" key="4">
    <source>
        <dbReference type="ARBA" id="ARBA00022692"/>
    </source>
</evidence>
<comment type="similarity">
    <text evidence="2">Belongs to the ZIP transporter (TC 2.A.5) family.</text>
</comment>
<sequence>MSLYFIFISALCTSLGALPIFLIKNVSHKGKDTLLAFTAGVMVAASTYGLIPSALKLSNVGILIVGILIGTLVLTMLESLIPHVDLDHTPNSSPHASVILFLVAMSLHNIPEGLSVGISNVSNSEELGPVVSFAIGIQNIPDGFLVGLFLITLHVSRLKAFLLASMTGFIELIASLVGVAFGEFFEPIIPYGLAFAAGSMLFVVYKELIPESHGDGNERVSTISFILGFLIMILLTEWYR</sequence>
<feature type="transmembrane region" description="Helical" evidence="8">
    <location>
        <begin position="130"/>
        <end position="153"/>
    </location>
</feature>
<evidence type="ECO:0000313" key="10">
    <source>
        <dbReference type="Proteomes" id="UP001145072"/>
    </source>
</evidence>
<feature type="transmembrane region" description="Helical" evidence="8">
    <location>
        <begin position="160"/>
        <end position="182"/>
    </location>
</feature>
<evidence type="ECO:0000256" key="6">
    <source>
        <dbReference type="ARBA" id="ARBA00022989"/>
    </source>
</evidence>
<evidence type="ECO:0000256" key="7">
    <source>
        <dbReference type="ARBA" id="ARBA00023136"/>
    </source>
</evidence>
<evidence type="ECO:0000313" key="9">
    <source>
        <dbReference type="EMBL" id="MDC3421968.1"/>
    </source>
</evidence>
<dbReference type="GO" id="GO:0005385">
    <property type="term" value="F:zinc ion transmembrane transporter activity"/>
    <property type="evidence" value="ECO:0007669"/>
    <property type="project" value="TreeGrafter"/>
</dbReference>
<reference evidence="9" key="1">
    <citation type="submission" date="2022-06" db="EMBL/GenBank/DDBJ databases">
        <title>Aquibacillus sp. a new bacterium isolated from soil saline samples.</title>
        <authorList>
            <person name="Galisteo C."/>
            <person name="De La Haba R."/>
            <person name="Sanchez-Porro C."/>
            <person name="Ventosa A."/>
        </authorList>
    </citation>
    <scope>NUCLEOTIDE SEQUENCE</scope>
    <source>
        <strain evidence="9">JCM 12387</strain>
    </source>
</reference>
<evidence type="ECO:0000256" key="2">
    <source>
        <dbReference type="ARBA" id="ARBA00006939"/>
    </source>
</evidence>
<keyword evidence="6 8" id="KW-1133">Transmembrane helix</keyword>
<feature type="transmembrane region" description="Helical" evidence="8">
    <location>
        <begin position="220"/>
        <end position="239"/>
    </location>
</feature>
<evidence type="ECO:0000256" key="8">
    <source>
        <dbReference type="SAM" id="Phobius"/>
    </source>
</evidence>
<dbReference type="RefSeq" id="WP_259870369.1">
    <property type="nucleotide sequence ID" value="NZ_JAMQJZ010000015.1"/>
</dbReference>
<keyword evidence="10" id="KW-1185">Reference proteome</keyword>
<dbReference type="AlphaFoldDB" id="A0A9X3WNQ3"/>
<feature type="transmembrane region" description="Helical" evidence="8">
    <location>
        <begin position="188"/>
        <end position="208"/>
    </location>
</feature>
<dbReference type="PANTHER" id="PTHR11040:SF211">
    <property type="entry name" value="ZINC TRANSPORTER ZIP11"/>
    <property type="match status" value="1"/>
</dbReference>
<protein>
    <submittedName>
        <fullName evidence="9">ZIP family metal transporter</fullName>
    </submittedName>
</protein>
<dbReference type="GO" id="GO:0005886">
    <property type="term" value="C:plasma membrane"/>
    <property type="evidence" value="ECO:0007669"/>
    <property type="project" value="UniProtKB-SubCell"/>
</dbReference>
<feature type="transmembrane region" description="Helical" evidence="8">
    <location>
        <begin position="61"/>
        <end position="81"/>
    </location>
</feature>
<keyword evidence="5" id="KW-0862">Zinc</keyword>
<organism evidence="9 10">
    <name type="scientific">Aquibacillus koreensis</name>
    <dbReference type="NCBI Taxonomy" id="279446"/>
    <lineage>
        <taxon>Bacteria</taxon>
        <taxon>Bacillati</taxon>
        <taxon>Bacillota</taxon>
        <taxon>Bacilli</taxon>
        <taxon>Bacillales</taxon>
        <taxon>Bacillaceae</taxon>
        <taxon>Aquibacillus</taxon>
    </lineage>
</organism>
<proteinExistence type="inferred from homology"/>
<evidence type="ECO:0000256" key="5">
    <source>
        <dbReference type="ARBA" id="ARBA00022833"/>
    </source>
</evidence>
<dbReference type="EMBL" id="JAMQJZ010000015">
    <property type="protein sequence ID" value="MDC3421968.1"/>
    <property type="molecule type" value="Genomic_DNA"/>
</dbReference>
<comment type="caution">
    <text evidence="9">The sequence shown here is derived from an EMBL/GenBank/DDBJ whole genome shotgun (WGS) entry which is preliminary data.</text>
</comment>
<accession>A0A9X3WNQ3</accession>
<dbReference type="Proteomes" id="UP001145072">
    <property type="component" value="Unassembled WGS sequence"/>
</dbReference>
<keyword evidence="3" id="KW-1003">Cell membrane</keyword>
<name>A0A9X3WNQ3_9BACI</name>
<feature type="transmembrane region" description="Helical" evidence="8">
    <location>
        <begin position="35"/>
        <end position="55"/>
    </location>
</feature>
<evidence type="ECO:0000256" key="1">
    <source>
        <dbReference type="ARBA" id="ARBA00004651"/>
    </source>
</evidence>
<dbReference type="InterPro" id="IPR003689">
    <property type="entry name" value="ZIP"/>
</dbReference>
<feature type="transmembrane region" description="Helical" evidence="8">
    <location>
        <begin position="6"/>
        <end position="23"/>
    </location>
</feature>
<gene>
    <name evidence="9" type="ORF">NC661_16465</name>
</gene>
<dbReference type="Pfam" id="PF02535">
    <property type="entry name" value="Zip"/>
    <property type="match status" value="1"/>
</dbReference>
<keyword evidence="4 8" id="KW-0812">Transmembrane</keyword>
<dbReference type="PANTHER" id="PTHR11040">
    <property type="entry name" value="ZINC/IRON TRANSPORTER"/>
    <property type="match status" value="1"/>
</dbReference>
<keyword evidence="7 8" id="KW-0472">Membrane</keyword>
<comment type="subcellular location">
    <subcellularLocation>
        <location evidence="1">Cell membrane</location>
        <topology evidence="1">Multi-pass membrane protein</topology>
    </subcellularLocation>
</comment>